<proteinExistence type="predicted"/>
<dbReference type="EMBL" id="UHBY01000003">
    <property type="protein sequence ID" value="SUL32827.1"/>
    <property type="molecule type" value="Genomic_DNA"/>
</dbReference>
<evidence type="ECO:0000256" key="3">
    <source>
        <dbReference type="ARBA" id="ARBA00022723"/>
    </source>
</evidence>
<evidence type="ECO:0000313" key="7">
    <source>
        <dbReference type="Proteomes" id="UP000254116"/>
    </source>
</evidence>
<evidence type="ECO:0000313" key="6">
    <source>
        <dbReference type="EMBL" id="SUL32827.1"/>
    </source>
</evidence>
<gene>
    <name evidence="6" type="primary">adh1_2</name>
    <name evidence="6" type="ORF">NCTC10702_01060</name>
</gene>
<dbReference type="PANTHER" id="PTHR42940:SF8">
    <property type="entry name" value="VACUOLAR PROTEIN SORTING-ASSOCIATED PROTEIN 11"/>
    <property type="match status" value="1"/>
</dbReference>
<keyword evidence="3" id="KW-0479">Metal-binding</keyword>
<dbReference type="EC" id="1.1.1.1" evidence="2"/>
<dbReference type="Gene3D" id="3.40.50.720">
    <property type="entry name" value="NAD(P)-binding Rossmann-like Domain"/>
    <property type="match status" value="1"/>
</dbReference>
<protein>
    <recommendedName>
        <fullName evidence="2">alcohol dehydrogenase</fullName>
        <ecNumber evidence="2">1.1.1.1</ecNumber>
    </recommendedName>
</protein>
<evidence type="ECO:0000256" key="5">
    <source>
        <dbReference type="ARBA" id="ARBA00023002"/>
    </source>
</evidence>
<keyword evidence="5 6" id="KW-0560">Oxidoreductase</keyword>
<dbReference type="GO" id="GO:0046872">
    <property type="term" value="F:metal ion binding"/>
    <property type="evidence" value="ECO:0007669"/>
    <property type="project" value="UniProtKB-KW"/>
</dbReference>
<keyword evidence="4" id="KW-0862">Zinc</keyword>
<dbReference type="PANTHER" id="PTHR42940">
    <property type="entry name" value="ALCOHOL DEHYDROGENASE 1-RELATED"/>
    <property type="match status" value="1"/>
</dbReference>
<name>A0A380EEM2_STAAU</name>
<evidence type="ECO:0000256" key="4">
    <source>
        <dbReference type="ARBA" id="ARBA00022833"/>
    </source>
</evidence>
<evidence type="ECO:0000256" key="2">
    <source>
        <dbReference type="ARBA" id="ARBA00013190"/>
    </source>
</evidence>
<reference evidence="6 7" key="1">
    <citation type="submission" date="2018-06" db="EMBL/GenBank/DDBJ databases">
        <authorList>
            <consortium name="Pathogen Informatics"/>
            <person name="Doyle S."/>
        </authorList>
    </citation>
    <scope>NUCLEOTIDE SEQUENCE [LARGE SCALE GENOMIC DNA]</scope>
    <source>
        <strain evidence="6 7">NCTC10702</strain>
    </source>
</reference>
<accession>A0A380EEM2</accession>
<dbReference type="GO" id="GO:0004022">
    <property type="term" value="F:alcohol dehydrogenase (NAD+) activity"/>
    <property type="evidence" value="ECO:0007669"/>
    <property type="project" value="UniProtKB-EC"/>
</dbReference>
<organism evidence="6 7">
    <name type="scientific">Staphylococcus aureus</name>
    <dbReference type="NCBI Taxonomy" id="1280"/>
    <lineage>
        <taxon>Bacteria</taxon>
        <taxon>Bacillati</taxon>
        <taxon>Bacillota</taxon>
        <taxon>Bacilli</taxon>
        <taxon>Bacillales</taxon>
        <taxon>Staphylococcaceae</taxon>
        <taxon>Staphylococcus</taxon>
    </lineage>
</organism>
<dbReference type="AlphaFoldDB" id="A0A380EEM2"/>
<comment type="cofactor">
    <cofactor evidence="1">
        <name>Zn(2+)</name>
        <dbReference type="ChEBI" id="CHEBI:29105"/>
    </cofactor>
</comment>
<evidence type="ECO:0000256" key="1">
    <source>
        <dbReference type="ARBA" id="ARBA00001947"/>
    </source>
</evidence>
<dbReference type="Proteomes" id="UP000254116">
    <property type="component" value="Unassembled WGS sequence"/>
</dbReference>
<dbReference type="Gene3D" id="3.90.180.10">
    <property type="entry name" value="Medium-chain alcohol dehydrogenases, catalytic domain"/>
    <property type="match status" value="1"/>
</dbReference>
<sequence>MNLDIPRLVLDGIEVVGSLVGTRQDLREAFEFAAENKVTPKVQLRKLEEINDIFEEMENGTITGRMVIKF</sequence>